<dbReference type="Proteomes" id="UP000721954">
    <property type="component" value="Unassembled WGS sequence"/>
</dbReference>
<organism evidence="1 2">
    <name type="scientific">Streptomyces smyrnaeus</name>
    <dbReference type="NCBI Taxonomy" id="1387713"/>
    <lineage>
        <taxon>Bacteria</taxon>
        <taxon>Bacillati</taxon>
        <taxon>Actinomycetota</taxon>
        <taxon>Actinomycetes</taxon>
        <taxon>Kitasatosporales</taxon>
        <taxon>Streptomycetaceae</taxon>
        <taxon>Streptomyces</taxon>
    </lineage>
</organism>
<name>A0ABS3Y660_9ACTN</name>
<reference evidence="1 2" key="1">
    <citation type="submission" date="2021-02" db="EMBL/GenBank/DDBJ databases">
        <title>Streptomyces spirodelae sp. nov., isolated from duckweed.</title>
        <authorList>
            <person name="Saimee Y."/>
            <person name="Duangmal K."/>
        </authorList>
    </citation>
    <scope>NUCLEOTIDE SEQUENCE [LARGE SCALE GENOMIC DNA]</scope>
    <source>
        <strain evidence="1 2">DSM 42105</strain>
    </source>
</reference>
<dbReference type="GeneID" id="96263524"/>
<dbReference type="EMBL" id="JAFFZM010000035">
    <property type="protein sequence ID" value="MBO8203148.1"/>
    <property type="molecule type" value="Genomic_DNA"/>
</dbReference>
<dbReference type="RefSeq" id="WP_209214664.1">
    <property type="nucleotide sequence ID" value="NZ_JAFFZM010000035.1"/>
</dbReference>
<accession>A0ABS3Y660</accession>
<dbReference type="Pfam" id="PF13814">
    <property type="entry name" value="Replic_Relax"/>
    <property type="match status" value="1"/>
</dbReference>
<protein>
    <submittedName>
        <fullName evidence="1">Replication-relaxation family protein</fullName>
    </submittedName>
</protein>
<gene>
    <name evidence="1" type="ORF">JW613_33445</name>
</gene>
<dbReference type="InterPro" id="IPR025855">
    <property type="entry name" value="Replic_Relax"/>
</dbReference>
<sequence length="301" mass="34113">MSAPSKARPLAAHREATPLREQILTCLFRHQVAHTGQLHRLLYPTPRPRADHLRRCLRNLRADGLVIESSRAHHHSLWTLSAQGSALVSSWPPFASQRTRWRSRLDNQRTAHALTTTRTCLAFLDDARARGDEFHPLDWRPEVRHPLHDGAAVGERSLVADAVMRYTRTAPSRQLLRAFVEIDRATESPERLAAKILTFARFYRHRPSQRGSKSCGVPAWQELYPRFPRVLFVLSNAGPRAQYQRITDLQMLARQHPLASTFAAEVPLGVAVLEEMEKDGPSADVWVPLARSGGRCGWMDL</sequence>
<comment type="caution">
    <text evidence="1">The sequence shown here is derived from an EMBL/GenBank/DDBJ whole genome shotgun (WGS) entry which is preliminary data.</text>
</comment>
<evidence type="ECO:0000313" key="2">
    <source>
        <dbReference type="Proteomes" id="UP000721954"/>
    </source>
</evidence>
<proteinExistence type="predicted"/>
<keyword evidence="2" id="KW-1185">Reference proteome</keyword>
<evidence type="ECO:0000313" key="1">
    <source>
        <dbReference type="EMBL" id="MBO8203148.1"/>
    </source>
</evidence>